<evidence type="ECO:0000313" key="2">
    <source>
        <dbReference type="EMBL" id="MFC4639276.1"/>
    </source>
</evidence>
<dbReference type="Proteomes" id="UP001595952">
    <property type="component" value="Unassembled WGS sequence"/>
</dbReference>
<dbReference type="CDD" id="cd07721">
    <property type="entry name" value="yflN-like_MBL-fold"/>
    <property type="match status" value="1"/>
</dbReference>
<proteinExistence type="predicted"/>
<evidence type="ECO:0000313" key="3">
    <source>
        <dbReference type="Proteomes" id="UP001595952"/>
    </source>
</evidence>
<keyword evidence="3" id="KW-1185">Reference proteome</keyword>
<comment type="caution">
    <text evidence="2">The sequence shown here is derived from an EMBL/GenBank/DDBJ whole genome shotgun (WGS) entry which is preliminary data.</text>
</comment>
<name>A0ABV9ICB1_9DEIO</name>
<evidence type="ECO:0000259" key="1">
    <source>
        <dbReference type="SMART" id="SM00849"/>
    </source>
</evidence>
<dbReference type="SMART" id="SM00849">
    <property type="entry name" value="Lactamase_B"/>
    <property type="match status" value="1"/>
</dbReference>
<dbReference type="PANTHER" id="PTHR42951">
    <property type="entry name" value="METALLO-BETA-LACTAMASE DOMAIN-CONTAINING"/>
    <property type="match status" value="1"/>
</dbReference>
<reference evidence="3" key="1">
    <citation type="journal article" date="2019" name="Int. J. Syst. Evol. Microbiol.">
        <title>The Global Catalogue of Microorganisms (GCM) 10K type strain sequencing project: providing services to taxonomists for standard genome sequencing and annotation.</title>
        <authorList>
            <consortium name="The Broad Institute Genomics Platform"/>
            <consortium name="The Broad Institute Genome Sequencing Center for Infectious Disease"/>
            <person name="Wu L."/>
            <person name="Ma J."/>
        </authorList>
    </citation>
    <scope>NUCLEOTIDE SEQUENCE [LARGE SCALE GENOMIC DNA]</scope>
    <source>
        <strain evidence="3">CCUG 55995</strain>
    </source>
</reference>
<organism evidence="2 3">
    <name type="scientific">Deinococcus hohokamensis</name>
    <dbReference type="NCBI Taxonomy" id="309883"/>
    <lineage>
        <taxon>Bacteria</taxon>
        <taxon>Thermotogati</taxon>
        <taxon>Deinococcota</taxon>
        <taxon>Deinococci</taxon>
        <taxon>Deinococcales</taxon>
        <taxon>Deinococcaceae</taxon>
        <taxon>Deinococcus</taxon>
    </lineage>
</organism>
<dbReference type="EMBL" id="JBHSEI010000010">
    <property type="protein sequence ID" value="MFC4639276.1"/>
    <property type="molecule type" value="Genomic_DNA"/>
</dbReference>
<dbReference type="RefSeq" id="WP_380062274.1">
    <property type="nucleotide sequence ID" value="NZ_JBHSEI010000010.1"/>
</dbReference>
<accession>A0ABV9ICB1</accession>
<dbReference type="InterPro" id="IPR036866">
    <property type="entry name" value="RibonucZ/Hydroxyglut_hydro"/>
</dbReference>
<gene>
    <name evidence="2" type="ORF">ACFO0D_13125</name>
</gene>
<dbReference type="InterPro" id="IPR050855">
    <property type="entry name" value="NDM-1-like"/>
</dbReference>
<dbReference type="PANTHER" id="PTHR42951:SF15">
    <property type="entry name" value="METALLO-BETA-LACTAMASE SUPERFAMILY PROTEIN"/>
    <property type="match status" value="1"/>
</dbReference>
<protein>
    <submittedName>
        <fullName evidence="2">MBL fold metallo-hydrolase</fullName>
    </submittedName>
</protein>
<dbReference type="SUPFAM" id="SSF56281">
    <property type="entry name" value="Metallo-hydrolase/oxidoreductase"/>
    <property type="match status" value="1"/>
</dbReference>
<dbReference type="InterPro" id="IPR001279">
    <property type="entry name" value="Metallo-B-lactamas"/>
</dbReference>
<dbReference type="Pfam" id="PF00753">
    <property type="entry name" value="Lactamase_B"/>
    <property type="match status" value="1"/>
</dbReference>
<sequence length="248" mass="25668">MRLNDDLAVLALDAQTMMGPSVLNLAVVLDEVHGPVLVDTGLPGMAPAVEAALAAEGVSLKNLSAIALTHHDLDHIGALPELAAASDAQVLASAEETPYIAGGQRAQKLPPLDQVEAVLAGMPEERRETMRAVMTAPPRPVPVTRALHDGDMLPLAGGVQVVLTPGHTAGHTSFFLTRSRVLLAGDALTARAGQLQGPMAQATADLRTAHASVQRLAELEPAAIVCYHGGLVQDDAAGQLRRLAASLS</sequence>
<feature type="domain" description="Metallo-beta-lactamase" evidence="1">
    <location>
        <begin position="23"/>
        <end position="228"/>
    </location>
</feature>
<dbReference type="Gene3D" id="3.60.15.10">
    <property type="entry name" value="Ribonuclease Z/Hydroxyacylglutathione hydrolase-like"/>
    <property type="match status" value="1"/>
</dbReference>